<dbReference type="InterPro" id="IPR014628">
    <property type="entry name" value="Man6P_isomerase_Firm_short"/>
</dbReference>
<evidence type="ECO:0000313" key="14">
    <source>
        <dbReference type="Proteomes" id="UP000002294"/>
    </source>
</evidence>
<dbReference type="RefSeq" id="WP_012803612.1">
    <property type="nucleotide sequence ID" value="NC_013171.1"/>
</dbReference>
<evidence type="ECO:0000256" key="1">
    <source>
        <dbReference type="ARBA" id="ARBA00000757"/>
    </source>
</evidence>
<dbReference type="STRING" id="525919.Apre_0141"/>
<dbReference type="eggNOG" id="COG1482">
    <property type="taxonomic scope" value="Bacteria"/>
</dbReference>
<proteinExistence type="inferred from homology"/>
<evidence type="ECO:0000256" key="10">
    <source>
        <dbReference type="PIRSR" id="PIRSR036894-2"/>
    </source>
</evidence>
<dbReference type="Pfam" id="PF21621">
    <property type="entry name" value="MPI_cupin_dom"/>
    <property type="match status" value="1"/>
</dbReference>
<dbReference type="PANTHER" id="PTHR42742">
    <property type="entry name" value="TRANSCRIPTIONAL REPRESSOR MPRA"/>
    <property type="match status" value="1"/>
</dbReference>
<dbReference type="Gene3D" id="2.60.120.10">
    <property type="entry name" value="Jelly Rolls"/>
    <property type="match status" value="2"/>
</dbReference>
<dbReference type="NCBIfam" id="TIGR00218">
    <property type="entry name" value="manA"/>
    <property type="match status" value="1"/>
</dbReference>
<protein>
    <recommendedName>
        <fullName evidence="3">mannose-6-phosphate isomerase</fullName>
        <ecNumber evidence="3">5.3.1.8</ecNumber>
    </recommendedName>
    <alternativeName>
        <fullName evidence="7">Phosphohexomutase</fullName>
    </alternativeName>
    <alternativeName>
        <fullName evidence="8">Phosphomannose isomerase</fullName>
    </alternativeName>
</protein>
<keyword evidence="14" id="KW-1185">Reference proteome</keyword>
<comment type="similarity">
    <text evidence="2">Belongs to the mannose-6-phosphate isomerase type 1 family.</text>
</comment>
<dbReference type="GO" id="GO:0008270">
    <property type="term" value="F:zinc ion binding"/>
    <property type="evidence" value="ECO:0007669"/>
    <property type="project" value="InterPro"/>
</dbReference>
<dbReference type="InterPro" id="IPR014710">
    <property type="entry name" value="RmlC-like_jellyroll"/>
</dbReference>
<comment type="catalytic activity">
    <reaction evidence="1">
        <text>D-mannose 6-phosphate = D-fructose 6-phosphate</text>
        <dbReference type="Rhea" id="RHEA:12356"/>
        <dbReference type="ChEBI" id="CHEBI:58735"/>
        <dbReference type="ChEBI" id="CHEBI:61527"/>
        <dbReference type="EC" id="5.3.1.8"/>
    </reaction>
</comment>
<dbReference type="EC" id="5.3.1.8" evidence="3"/>
<comment type="cofactor">
    <cofactor evidence="9">
        <name>Zn(2+)</name>
        <dbReference type="ChEBI" id="CHEBI:29105"/>
    </cofactor>
    <text evidence="9">Binds 1 zinc ion per subunit.</text>
</comment>
<dbReference type="InterPro" id="IPR011051">
    <property type="entry name" value="RmlC_Cupin_sf"/>
</dbReference>
<reference evidence="13 14" key="1">
    <citation type="journal article" date="2009" name="Stand. Genomic Sci.">
        <title>Complete genome sequence of Anaerococcus prevotii type strain (PC1).</title>
        <authorList>
            <person name="Labutti K."/>
            <person name="Pukall R."/>
            <person name="Steenblock K."/>
            <person name="Glavina Del Rio T."/>
            <person name="Tice H."/>
            <person name="Copeland A."/>
            <person name="Cheng J.F."/>
            <person name="Lucas S."/>
            <person name="Chen F."/>
            <person name="Nolan M."/>
            <person name="Bruce D."/>
            <person name="Goodwin L."/>
            <person name="Pitluck S."/>
            <person name="Ivanova N."/>
            <person name="Mavromatis K."/>
            <person name="Ovchinnikova G."/>
            <person name="Pati A."/>
            <person name="Chen A."/>
            <person name="Palaniappan K."/>
            <person name="Land M."/>
            <person name="Hauser L."/>
            <person name="Chang Y.J."/>
            <person name="Jeffries C.D."/>
            <person name="Chain P."/>
            <person name="Saunders E."/>
            <person name="Brettin T."/>
            <person name="Detter J.C."/>
            <person name="Han C."/>
            <person name="Goker M."/>
            <person name="Bristow J."/>
            <person name="Eisen J.A."/>
            <person name="Markowitz V."/>
            <person name="Hugenholtz P."/>
            <person name="Kyrpides N.C."/>
            <person name="Klenk H.P."/>
            <person name="Lapidus A."/>
        </authorList>
    </citation>
    <scope>NUCLEOTIDE SEQUENCE [LARGE SCALE GENOMIC DNA]</scope>
    <source>
        <strain evidence="14">ATCC 9321 / DSM 20548 / JCM 6508 / NCTC 11806 / PC1</strain>
    </source>
</reference>
<dbReference type="PIRSF" id="PIRSF036894">
    <property type="entry name" value="PMI_Firm_short"/>
    <property type="match status" value="1"/>
</dbReference>
<sequence length="318" mass="36890">MEKILFLEGKYREKIWGGKRLREIYSYDIPSDNTGEYWAISDMGDMSSIITNGEFKGKSLEEVYQKHKDLFGNPKEATLPLLVKIIDANTDLSIQVHPDDTMARELENSRGKTECWYVLNEEPASIIYGLKVDDKNEAIKLIDERKWDELLREVPARKGDFFFVEAGTVHAIKKGSLILEIQQASDITYRLYDYDRKDDNGKLRDLHLEESKKAIKINENKEEIEEFKIEGLKGRVLTQNKYFEVYEYKIEGRSEFIKENPYSLWSVVGGRGEILIDGKSYGIKKGDFFILTDEVKKFELRGEISLVESFTVEDKTFA</sequence>
<dbReference type="SUPFAM" id="SSF51182">
    <property type="entry name" value="RmlC-like cupins"/>
    <property type="match status" value="1"/>
</dbReference>
<evidence type="ECO:0000256" key="5">
    <source>
        <dbReference type="ARBA" id="ARBA00022833"/>
    </source>
</evidence>
<dbReference type="EMBL" id="CP001708">
    <property type="protein sequence ID" value="ACV28193.1"/>
    <property type="molecule type" value="Genomic_DNA"/>
</dbReference>
<evidence type="ECO:0000256" key="4">
    <source>
        <dbReference type="ARBA" id="ARBA00022723"/>
    </source>
</evidence>
<feature type="binding site" evidence="9">
    <location>
        <position position="170"/>
    </location>
    <ligand>
        <name>Zn(2+)</name>
        <dbReference type="ChEBI" id="CHEBI:29105"/>
    </ligand>
</feature>
<evidence type="ECO:0000256" key="6">
    <source>
        <dbReference type="ARBA" id="ARBA00023235"/>
    </source>
</evidence>
<dbReference type="InterPro" id="IPR001250">
    <property type="entry name" value="Man6P_Isoase-1"/>
</dbReference>
<feature type="binding site" evidence="9">
    <location>
        <position position="97"/>
    </location>
    <ligand>
        <name>Zn(2+)</name>
        <dbReference type="ChEBI" id="CHEBI:29105"/>
    </ligand>
</feature>
<dbReference type="InterPro" id="IPR046457">
    <property type="entry name" value="PMI_typeI_cat"/>
</dbReference>
<dbReference type="PANTHER" id="PTHR42742:SF3">
    <property type="entry name" value="FRUCTOKINASE"/>
    <property type="match status" value="1"/>
</dbReference>
<gene>
    <name evidence="13" type="ordered locus">Apre_0141</name>
</gene>
<evidence type="ECO:0000256" key="2">
    <source>
        <dbReference type="ARBA" id="ARBA00010772"/>
    </source>
</evidence>
<dbReference type="KEGG" id="apr:Apre_0141"/>
<keyword evidence="4 9" id="KW-0479">Metal-binding</keyword>
<dbReference type="CDD" id="cd07010">
    <property type="entry name" value="cupin_PMI_type_I_N_bac"/>
    <property type="match status" value="1"/>
</dbReference>
<evidence type="ECO:0000256" key="3">
    <source>
        <dbReference type="ARBA" id="ARBA00011956"/>
    </source>
</evidence>
<evidence type="ECO:0000259" key="12">
    <source>
        <dbReference type="Pfam" id="PF21621"/>
    </source>
</evidence>
<accession>C7RFD2</accession>
<evidence type="ECO:0000256" key="7">
    <source>
        <dbReference type="ARBA" id="ARBA00029741"/>
    </source>
</evidence>
<evidence type="ECO:0000313" key="13">
    <source>
        <dbReference type="EMBL" id="ACV28193.1"/>
    </source>
</evidence>
<evidence type="ECO:0000256" key="9">
    <source>
        <dbReference type="PIRSR" id="PIRSR036894-1"/>
    </source>
</evidence>
<dbReference type="GO" id="GO:0005975">
    <property type="term" value="P:carbohydrate metabolic process"/>
    <property type="evidence" value="ECO:0007669"/>
    <property type="project" value="InterPro"/>
</dbReference>
<feature type="domain" description="Mannose-6-phosphate isomerase cupin" evidence="12">
    <location>
        <begin position="238"/>
        <end position="310"/>
    </location>
</feature>
<dbReference type="Proteomes" id="UP000002294">
    <property type="component" value="Chromosome"/>
</dbReference>
<dbReference type="InterPro" id="IPR049071">
    <property type="entry name" value="MPI_cupin_dom"/>
</dbReference>
<organism evidence="13 14">
    <name type="scientific">Anaerococcus prevotii (strain ATCC 9321 / DSM 20548 / JCM 6508 / NCTC 11806 / PC1)</name>
    <name type="common">Peptostreptococcus prevotii</name>
    <name type="synonym">Peptococcus prevotii</name>
    <dbReference type="NCBI Taxonomy" id="525919"/>
    <lineage>
        <taxon>Bacteria</taxon>
        <taxon>Bacillati</taxon>
        <taxon>Bacillota</taxon>
        <taxon>Tissierellia</taxon>
        <taxon>Tissierellales</taxon>
        <taxon>Peptoniphilaceae</taxon>
        <taxon>Anaerococcus</taxon>
    </lineage>
</organism>
<dbReference type="GO" id="GO:0004476">
    <property type="term" value="F:mannose-6-phosphate isomerase activity"/>
    <property type="evidence" value="ECO:0007669"/>
    <property type="project" value="UniProtKB-EC"/>
</dbReference>
<dbReference type="OrthoDB" id="9808275at2"/>
<evidence type="ECO:0000256" key="8">
    <source>
        <dbReference type="ARBA" id="ARBA00030762"/>
    </source>
</evidence>
<evidence type="ECO:0000259" key="11">
    <source>
        <dbReference type="Pfam" id="PF20511"/>
    </source>
</evidence>
<dbReference type="HOGENOM" id="CLU_020529_0_0_9"/>
<keyword evidence="5 9" id="KW-0862">Zinc</keyword>
<name>C7RFD2_ANAPD</name>
<dbReference type="Pfam" id="PF20511">
    <property type="entry name" value="PMI_typeI_cat"/>
    <property type="match status" value="1"/>
</dbReference>
<feature type="active site" evidence="10">
    <location>
        <position position="190"/>
    </location>
</feature>
<dbReference type="AlphaFoldDB" id="C7RFD2"/>
<feature type="binding site" evidence="9">
    <location>
        <position position="114"/>
    </location>
    <ligand>
        <name>Zn(2+)</name>
        <dbReference type="ChEBI" id="CHEBI:29105"/>
    </ligand>
</feature>
<dbReference type="InterPro" id="IPR051804">
    <property type="entry name" value="Carb_Metab_Reg_Kinase/Isom"/>
</dbReference>
<feature type="domain" description="Phosphomannose isomerase type I catalytic" evidence="11">
    <location>
        <begin position="6"/>
        <end position="108"/>
    </location>
</feature>
<keyword evidence="6 13" id="KW-0413">Isomerase</keyword>